<feature type="transmembrane region" description="Helical" evidence="1">
    <location>
        <begin position="50"/>
        <end position="73"/>
    </location>
</feature>
<keyword evidence="1" id="KW-0472">Membrane</keyword>
<reference evidence="2 3" key="1">
    <citation type="submission" date="2024-09" db="EMBL/GenBank/DDBJ databases">
        <authorList>
            <person name="Sun Q."/>
            <person name="Mori K."/>
        </authorList>
    </citation>
    <scope>NUCLEOTIDE SEQUENCE [LARGE SCALE GENOMIC DNA]</scope>
    <source>
        <strain evidence="2 3">TBRC 1851</strain>
    </source>
</reference>
<keyword evidence="1" id="KW-1133">Transmembrane helix</keyword>
<sequence>MSTTIPTGVTSTVATRPARLLGLTGIAAGLLWAVLTVWEYQAGLQDGPLIGARLVNQIGFAIAIAGYVALLIGVHRARPAGPGRVARAITGLFAAAWLVILAGQLLSLLADLSGDDNPLLGIGGLLQGVASLATGIAVARSGRWSGWQRWWPLLLALYYVGVLLVPVFAGHEPTMLTESIWAVTYAVLGIALATATRRADAGQRSLPA</sequence>
<keyword evidence="3" id="KW-1185">Reference proteome</keyword>
<evidence type="ECO:0000313" key="3">
    <source>
        <dbReference type="Proteomes" id="UP001589870"/>
    </source>
</evidence>
<evidence type="ECO:0000256" key="1">
    <source>
        <dbReference type="SAM" id="Phobius"/>
    </source>
</evidence>
<feature type="transmembrane region" description="Helical" evidence="1">
    <location>
        <begin position="150"/>
        <end position="169"/>
    </location>
</feature>
<feature type="transmembrane region" description="Helical" evidence="1">
    <location>
        <begin position="85"/>
        <end position="106"/>
    </location>
</feature>
<keyword evidence="1" id="KW-0812">Transmembrane</keyword>
<dbReference type="RefSeq" id="WP_394301793.1">
    <property type="nucleotide sequence ID" value="NZ_JBHMQT010000033.1"/>
</dbReference>
<dbReference type="Proteomes" id="UP001589870">
    <property type="component" value="Unassembled WGS sequence"/>
</dbReference>
<proteinExistence type="predicted"/>
<comment type="caution">
    <text evidence="2">The sequence shown here is derived from an EMBL/GenBank/DDBJ whole genome shotgun (WGS) entry which is preliminary data.</text>
</comment>
<feature type="transmembrane region" description="Helical" evidence="1">
    <location>
        <begin position="20"/>
        <end position="38"/>
    </location>
</feature>
<evidence type="ECO:0000313" key="2">
    <source>
        <dbReference type="EMBL" id="MFC0863652.1"/>
    </source>
</evidence>
<accession>A0ABV6U5D2</accession>
<evidence type="ECO:0008006" key="4">
    <source>
        <dbReference type="Google" id="ProtNLM"/>
    </source>
</evidence>
<protein>
    <recommendedName>
        <fullName evidence="4">DUF998 domain-containing protein</fullName>
    </recommendedName>
</protein>
<organism evidence="2 3">
    <name type="scientific">Sphaerimonospora cavernae</name>
    <dbReference type="NCBI Taxonomy" id="1740611"/>
    <lineage>
        <taxon>Bacteria</taxon>
        <taxon>Bacillati</taxon>
        <taxon>Actinomycetota</taxon>
        <taxon>Actinomycetes</taxon>
        <taxon>Streptosporangiales</taxon>
        <taxon>Streptosporangiaceae</taxon>
        <taxon>Sphaerimonospora</taxon>
    </lineage>
</organism>
<feature type="transmembrane region" description="Helical" evidence="1">
    <location>
        <begin position="175"/>
        <end position="195"/>
    </location>
</feature>
<gene>
    <name evidence="2" type="ORF">ACFHYQ_15220</name>
</gene>
<name>A0ABV6U5D2_9ACTN</name>
<dbReference type="EMBL" id="JBHMQT010000033">
    <property type="protein sequence ID" value="MFC0863652.1"/>
    <property type="molecule type" value="Genomic_DNA"/>
</dbReference>
<feature type="transmembrane region" description="Helical" evidence="1">
    <location>
        <begin position="118"/>
        <end position="138"/>
    </location>
</feature>